<reference evidence="1 2" key="1">
    <citation type="submission" date="2023-12" db="EMBL/GenBank/DDBJ databases">
        <title>Streptomyces sp. V4-01.</title>
        <authorList>
            <person name="Somphong A."/>
            <person name="Phongsopitanun W."/>
        </authorList>
    </citation>
    <scope>NUCLEOTIDE SEQUENCE [LARGE SCALE GENOMIC DNA]</scope>
    <source>
        <strain evidence="1 2">V4-01</strain>
    </source>
</reference>
<proteinExistence type="predicted"/>
<evidence type="ECO:0000313" key="1">
    <source>
        <dbReference type="EMBL" id="MEE4545102.1"/>
    </source>
</evidence>
<dbReference type="RefSeq" id="WP_330798447.1">
    <property type="nucleotide sequence ID" value="NZ_JAZEWV010000025.1"/>
</dbReference>
<dbReference type="Proteomes" id="UP001344658">
    <property type="component" value="Unassembled WGS sequence"/>
</dbReference>
<name>A0ABU7PH08_9ACTN</name>
<evidence type="ECO:0000313" key="2">
    <source>
        <dbReference type="Proteomes" id="UP001344658"/>
    </source>
</evidence>
<sequence length="217" mass="24588">MFEFLKLMTETTTQALSGVAAHRRDKRRRDLAVDLFLIYVRLNEAMVNAEDILALLAAYVRRGGRHREEATRKLHMRLTQQGRTLRLVSRAMAARSAQLIIIEAAEYDLLSRMVWGKLSDVDALAGDLARHRVRLGDFPSAPTRRARLLGRGRTDVVFDPEDATKAVVAQVRRYLRSGAPQRRVAEIRSSLERLRALLAENFSLEDVLIDVGARKSL</sequence>
<organism evidence="1 2">
    <name type="scientific">Actinacidiphila polyblastidii</name>
    <dbReference type="NCBI Taxonomy" id="3110430"/>
    <lineage>
        <taxon>Bacteria</taxon>
        <taxon>Bacillati</taxon>
        <taxon>Actinomycetota</taxon>
        <taxon>Actinomycetes</taxon>
        <taxon>Kitasatosporales</taxon>
        <taxon>Streptomycetaceae</taxon>
        <taxon>Actinacidiphila</taxon>
    </lineage>
</organism>
<dbReference type="EMBL" id="JAZEWV010000025">
    <property type="protein sequence ID" value="MEE4545102.1"/>
    <property type="molecule type" value="Genomic_DNA"/>
</dbReference>
<comment type="caution">
    <text evidence="1">The sequence shown here is derived from an EMBL/GenBank/DDBJ whole genome shotgun (WGS) entry which is preliminary data.</text>
</comment>
<accession>A0ABU7PH08</accession>
<protein>
    <submittedName>
        <fullName evidence="1">Uncharacterized protein</fullName>
    </submittedName>
</protein>
<gene>
    <name evidence="1" type="ORF">V2S66_24430</name>
</gene>
<keyword evidence="2" id="KW-1185">Reference proteome</keyword>